<feature type="transmembrane region" description="Helical" evidence="9">
    <location>
        <begin position="369"/>
        <end position="386"/>
    </location>
</feature>
<keyword evidence="3 9" id="KW-1003">Cell membrane</keyword>
<dbReference type="EMBL" id="QFKX01000004">
    <property type="protein sequence ID" value="PWH05887.1"/>
    <property type="molecule type" value="Genomic_DNA"/>
</dbReference>
<dbReference type="GO" id="GO:0043952">
    <property type="term" value="P:protein transport by the Sec complex"/>
    <property type="evidence" value="ECO:0007669"/>
    <property type="project" value="UniProtKB-UniRule"/>
</dbReference>
<keyword evidence="15" id="KW-1185">Reference proteome</keyword>
<comment type="subunit">
    <text evidence="9">Forms a complex with SecF. Part of the essential Sec protein translocation apparatus which comprises SecA, SecYEG and auxiliary proteins SecDF. Other proteins may also be involved.</text>
</comment>
<gene>
    <name evidence="9 14" type="primary">secD</name>
    <name evidence="14" type="ORF">DEO23_11880</name>
</gene>
<evidence type="ECO:0000313" key="15">
    <source>
        <dbReference type="Proteomes" id="UP000245590"/>
    </source>
</evidence>
<comment type="caution">
    <text evidence="9">Lacks conserved residue(s) required for the propagation of feature annotation.</text>
</comment>
<evidence type="ECO:0000256" key="10">
    <source>
        <dbReference type="SAM" id="MobiDB-lite"/>
    </source>
</evidence>
<comment type="caution">
    <text evidence="14">The sequence shown here is derived from an EMBL/GenBank/DDBJ whole genome shotgun (WGS) entry which is preliminary data.</text>
</comment>
<dbReference type="Proteomes" id="UP000245590">
    <property type="component" value="Unassembled WGS sequence"/>
</dbReference>
<sequence length="597" mass="62103">MSARRTSLGGLLLLIVVLTAVVVGGVWKGGWQASPKLALDLEGGTQIILQAKTTDGSPIDDDSMDQAREIISQRVNAMGVAETEISVQGGSNIVVDVPGTLDQNTRDALGQTAALSFRPVLGTLDPSGSGGSASDKGGDDPSQETFTGSVTLDDPLAPNSTSEATGSSDGSDGGKGSGGGEDASGLPASWSEDWNTTTLQKQAQAVDCSDSKAQQEVVSSADNSKPVVACSNDGSAKYVLGPEALPGTAVKNASVGSDTNSSGQSTGGYLVNMQFTPEGNKTFGTMTNALYGKKGATDSFAIVLDGQVISAPYVQTPSSSGASISGNFDQDTAQQLADQLKFGALPLQFDIQSEQQISATLGGDQLEKGLIAGIIGLVLVVAYAALQYRVLSIVTTSSLVVTGILSYLTLTVLSHIPEIGYRLSLAGVTGLIVAIAFTADSFIVYFERVRDEIREGRGVVSAVDHGWDRAKRTILASDAVNLIAAVVLYVLSTGSVRGFAFTLGLTTIMDLVVVFLFTHPLLQSLVRTRFFGKGHPMSGLDPAQLGRKVPAYAGRGRVRSAAERGDVSGEDMPERETLAARKARLAREAREDGGDER</sequence>
<comment type="function">
    <text evidence="9">Part of the Sec protein translocase complex. Interacts with the SecYEG preprotein conducting channel. SecDF uses the proton motive force (PMF) to complete protein translocation after the ATP-dependent function of SecA.</text>
</comment>
<feature type="domain" description="Protein export membrane protein SecD/SecF C-terminal" evidence="11">
    <location>
        <begin position="348"/>
        <end position="525"/>
    </location>
</feature>
<dbReference type="Pfam" id="PF22599">
    <property type="entry name" value="SecDF_P1_head"/>
    <property type="match status" value="1"/>
</dbReference>
<dbReference type="AlphaFoldDB" id="A0A2U2RJ37"/>
<feature type="transmembrane region" description="Helical" evidence="9">
    <location>
        <begin position="423"/>
        <end position="446"/>
    </location>
</feature>
<dbReference type="InterPro" id="IPR005791">
    <property type="entry name" value="SecD"/>
</dbReference>
<keyword evidence="4 9" id="KW-0812">Transmembrane</keyword>
<dbReference type="HAMAP" id="MF_01463_B">
    <property type="entry name" value="SecD_B"/>
    <property type="match status" value="1"/>
</dbReference>
<dbReference type="InterPro" id="IPR055344">
    <property type="entry name" value="SecD_SecF_C_bact"/>
</dbReference>
<comment type="similarity">
    <text evidence="9">Belongs to the SecD/SecF family. SecD subfamily.</text>
</comment>
<accession>A0A2U2RJ37</accession>
<feature type="compositionally biased region" description="Basic and acidic residues" evidence="10">
    <location>
        <begin position="560"/>
        <end position="576"/>
    </location>
</feature>
<keyword evidence="2 9" id="KW-0813">Transport</keyword>
<dbReference type="InterPro" id="IPR054384">
    <property type="entry name" value="SecDF_P1_head"/>
</dbReference>
<dbReference type="Gene3D" id="3.30.70.3220">
    <property type="match status" value="1"/>
</dbReference>
<protein>
    <recommendedName>
        <fullName evidence="9">Protein translocase subunit SecD</fullName>
    </recommendedName>
</protein>
<dbReference type="OrthoDB" id="5240379at2"/>
<dbReference type="GO" id="GO:0065002">
    <property type="term" value="P:intracellular protein transmembrane transport"/>
    <property type="evidence" value="ECO:0007669"/>
    <property type="project" value="UniProtKB-UniRule"/>
</dbReference>
<keyword evidence="7 9" id="KW-0811">Translocation</keyword>
<evidence type="ECO:0000256" key="8">
    <source>
        <dbReference type="ARBA" id="ARBA00023136"/>
    </source>
</evidence>
<evidence type="ECO:0000256" key="4">
    <source>
        <dbReference type="ARBA" id="ARBA00022692"/>
    </source>
</evidence>
<keyword evidence="8 9" id="KW-0472">Membrane</keyword>
<evidence type="ECO:0000256" key="1">
    <source>
        <dbReference type="ARBA" id="ARBA00004651"/>
    </source>
</evidence>
<proteinExistence type="inferred from homology"/>
<feature type="transmembrane region" description="Helical" evidence="9">
    <location>
        <begin position="474"/>
        <end position="492"/>
    </location>
</feature>
<dbReference type="Pfam" id="PF02355">
    <property type="entry name" value="SecD_SecF_C"/>
    <property type="match status" value="1"/>
</dbReference>
<feature type="region of interest" description="Disordered" evidence="10">
    <location>
        <begin position="556"/>
        <end position="576"/>
    </location>
</feature>
<dbReference type="Gene3D" id="1.20.1640.10">
    <property type="entry name" value="Multidrug efflux transporter AcrB transmembrane domain"/>
    <property type="match status" value="1"/>
</dbReference>
<reference evidence="14 15" key="1">
    <citation type="submission" date="2018-05" db="EMBL/GenBank/DDBJ databases">
        <title>Brachybacterium sp. M1HQ-2T, whole genome shotgun sequence.</title>
        <authorList>
            <person name="Tuo L."/>
        </authorList>
    </citation>
    <scope>NUCLEOTIDE SEQUENCE [LARGE SCALE GENOMIC DNA]</scope>
    <source>
        <strain evidence="14 15">M1HQ-2</strain>
    </source>
</reference>
<dbReference type="GO" id="GO:0005886">
    <property type="term" value="C:plasma membrane"/>
    <property type="evidence" value="ECO:0007669"/>
    <property type="project" value="UniProtKB-SubCell"/>
</dbReference>
<dbReference type="InterPro" id="IPR022813">
    <property type="entry name" value="SecD/SecF_arch_bac"/>
</dbReference>
<organism evidence="14 15">
    <name type="scientific">Brachybacterium endophyticum</name>
    <dbReference type="NCBI Taxonomy" id="2182385"/>
    <lineage>
        <taxon>Bacteria</taxon>
        <taxon>Bacillati</taxon>
        <taxon>Actinomycetota</taxon>
        <taxon>Actinomycetes</taxon>
        <taxon>Micrococcales</taxon>
        <taxon>Dermabacteraceae</taxon>
        <taxon>Brachybacterium</taxon>
    </lineage>
</organism>
<dbReference type="GO" id="GO:0006605">
    <property type="term" value="P:protein targeting"/>
    <property type="evidence" value="ECO:0007669"/>
    <property type="project" value="UniProtKB-UniRule"/>
</dbReference>
<evidence type="ECO:0000256" key="5">
    <source>
        <dbReference type="ARBA" id="ARBA00022927"/>
    </source>
</evidence>
<evidence type="ECO:0000256" key="3">
    <source>
        <dbReference type="ARBA" id="ARBA00022475"/>
    </source>
</evidence>
<dbReference type="Gene3D" id="3.30.1360.200">
    <property type="match status" value="1"/>
</dbReference>
<keyword evidence="5 9" id="KW-0653">Protein transport</keyword>
<evidence type="ECO:0000259" key="11">
    <source>
        <dbReference type="Pfam" id="PF02355"/>
    </source>
</evidence>
<evidence type="ECO:0000313" key="14">
    <source>
        <dbReference type="EMBL" id="PWH05887.1"/>
    </source>
</evidence>
<dbReference type="PANTHER" id="PTHR30081:SF1">
    <property type="entry name" value="PROTEIN TRANSLOCASE SUBUNIT SECD"/>
    <property type="match status" value="1"/>
</dbReference>
<dbReference type="SUPFAM" id="SSF82866">
    <property type="entry name" value="Multidrug efflux transporter AcrB transmembrane domain"/>
    <property type="match status" value="1"/>
</dbReference>
<dbReference type="GO" id="GO:0015450">
    <property type="term" value="F:protein-transporting ATPase activity"/>
    <property type="evidence" value="ECO:0007669"/>
    <property type="project" value="InterPro"/>
</dbReference>
<evidence type="ECO:0000259" key="12">
    <source>
        <dbReference type="Pfam" id="PF21760"/>
    </source>
</evidence>
<dbReference type="PANTHER" id="PTHR30081">
    <property type="entry name" value="PROTEIN-EXPORT MEMBRANE PROTEIN SEC"/>
    <property type="match status" value="1"/>
</dbReference>
<feature type="compositionally biased region" description="Gly residues" evidence="10">
    <location>
        <begin position="171"/>
        <end position="182"/>
    </location>
</feature>
<feature type="region of interest" description="Disordered" evidence="10">
    <location>
        <begin position="120"/>
        <end position="191"/>
    </location>
</feature>
<evidence type="ECO:0000256" key="6">
    <source>
        <dbReference type="ARBA" id="ARBA00022989"/>
    </source>
</evidence>
<evidence type="ECO:0000256" key="9">
    <source>
        <dbReference type="HAMAP-Rule" id="MF_01463"/>
    </source>
</evidence>
<keyword evidence="6 9" id="KW-1133">Transmembrane helix</keyword>
<feature type="domain" description="SecDF P1 head subdomain" evidence="13">
    <location>
        <begin position="234"/>
        <end position="346"/>
    </location>
</feature>
<dbReference type="Pfam" id="PF21760">
    <property type="entry name" value="SecD_1st"/>
    <property type="match status" value="1"/>
</dbReference>
<evidence type="ECO:0000256" key="7">
    <source>
        <dbReference type="ARBA" id="ARBA00023010"/>
    </source>
</evidence>
<feature type="transmembrane region" description="Helical" evidence="9">
    <location>
        <begin position="498"/>
        <end position="522"/>
    </location>
</feature>
<dbReference type="NCBIfam" id="TIGR00916">
    <property type="entry name" value="2A0604s01"/>
    <property type="match status" value="1"/>
</dbReference>
<dbReference type="NCBIfam" id="TIGR01129">
    <property type="entry name" value="secD"/>
    <property type="match status" value="1"/>
</dbReference>
<comment type="subcellular location">
    <subcellularLocation>
        <location evidence="1 9">Cell membrane</location>
        <topology evidence="1 9">Multi-pass membrane protein</topology>
    </subcellularLocation>
</comment>
<feature type="domain" description="Protein translocase subunit SecDF P1" evidence="12">
    <location>
        <begin position="64"/>
        <end position="120"/>
    </location>
</feature>
<dbReference type="RefSeq" id="WP_109276243.1">
    <property type="nucleotide sequence ID" value="NZ_QFKX01000004.1"/>
</dbReference>
<dbReference type="InterPro" id="IPR048634">
    <property type="entry name" value="SecD_SecF_C"/>
</dbReference>
<feature type="compositionally biased region" description="Low complexity" evidence="10">
    <location>
        <begin position="160"/>
        <end position="170"/>
    </location>
</feature>
<feature type="transmembrane region" description="Helical" evidence="9">
    <location>
        <begin position="398"/>
        <end position="417"/>
    </location>
</feature>
<evidence type="ECO:0000256" key="2">
    <source>
        <dbReference type="ARBA" id="ARBA00022448"/>
    </source>
</evidence>
<evidence type="ECO:0000259" key="13">
    <source>
        <dbReference type="Pfam" id="PF22599"/>
    </source>
</evidence>
<name>A0A2U2RJ37_9MICO</name>
<dbReference type="InterPro" id="IPR048631">
    <property type="entry name" value="SecD_1st"/>
</dbReference>